<evidence type="ECO:0000256" key="1">
    <source>
        <dbReference type="SAM" id="Phobius"/>
    </source>
</evidence>
<dbReference type="GO" id="GO:0016020">
    <property type="term" value="C:membrane"/>
    <property type="evidence" value="ECO:0007669"/>
    <property type="project" value="InterPro"/>
</dbReference>
<dbReference type="Proteomes" id="UP001212189">
    <property type="component" value="Chromosome"/>
</dbReference>
<reference evidence="3 4" key="1">
    <citation type="submission" date="2022-12" db="EMBL/GenBank/DDBJ databases">
        <title>Coexistence and Characterization of a Novel Tigecycline Resistance gene tet(X) variant and blaNDM-1 in a Pseudomonas caeni Isolate of Chicken Origin.</title>
        <authorList>
            <person name="Lu X."/>
            <person name="Zhang L."/>
            <person name="Li R."/>
            <person name="Wang Z."/>
        </authorList>
    </citation>
    <scope>NUCLEOTIDE SEQUENCE [LARGE SCALE GENOMIC DNA]</scope>
    <source>
        <strain evidence="3 4">CE14</strain>
    </source>
</reference>
<dbReference type="PANTHER" id="PTHR34220:SF7">
    <property type="entry name" value="SENSOR HISTIDINE KINASE YPDA"/>
    <property type="match status" value="1"/>
</dbReference>
<keyword evidence="1" id="KW-1133">Transmembrane helix</keyword>
<feature type="transmembrane region" description="Helical" evidence="1">
    <location>
        <begin position="87"/>
        <end position="111"/>
    </location>
</feature>
<keyword evidence="3" id="KW-0808">Transferase</keyword>
<evidence type="ECO:0000313" key="3">
    <source>
        <dbReference type="EMBL" id="WBE26631.1"/>
    </source>
</evidence>
<feature type="transmembrane region" description="Helical" evidence="1">
    <location>
        <begin position="24"/>
        <end position="42"/>
    </location>
</feature>
<dbReference type="Pfam" id="PF06580">
    <property type="entry name" value="His_kinase"/>
    <property type="match status" value="1"/>
</dbReference>
<keyword evidence="1" id="KW-0812">Transmembrane</keyword>
<dbReference type="AlphaFoldDB" id="A0AAE9VQV4"/>
<keyword evidence="4" id="KW-1185">Reference proteome</keyword>
<gene>
    <name evidence="3" type="ORF">O6P33_00180</name>
</gene>
<dbReference type="RefSeq" id="WP_269819551.1">
    <property type="nucleotide sequence ID" value="NZ_CP114976.1"/>
</dbReference>
<proteinExistence type="predicted"/>
<keyword evidence="3" id="KW-0418">Kinase</keyword>
<dbReference type="InterPro" id="IPR050640">
    <property type="entry name" value="Bact_2-comp_sensor_kinase"/>
</dbReference>
<evidence type="ECO:0000259" key="2">
    <source>
        <dbReference type="Pfam" id="PF06580"/>
    </source>
</evidence>
<evidence type="ECO:0000313" key="4">
    <source>
        <dbReference type="Proteomes" id="UP001212189"/>
    </source>
</evidence>
<dbReference type="PANTHER" id="PTHR34220">
    <property type="entry name" value="SENSOR HISTIDINE KINASE YPDA"/>
    <property type="match status" value="1"/>
</dbReference>
<sequence>MTNLKPPASTADDFFVPELCQAEALLGLILLAELLVLVLVLAEPMVIGLDWMRLALTSLFVQWIVLLSAAGICRARPYLARLSASSAVLIICALVLFLTLLCTAIAEHFYLTEELSGEARGHLYIRHALISLIMCALLLRYFYLQGQWRRQQQAELQARLQALQARIHPHFLFNSLNSIASLIASNPEKAEHAVLDLSDLFRASLAQPNTLSTWRNELTLAKQYISIEQYRLGKRLHMLWDVDTVPADLPIPHLTVQPLLENSVIYGIQPSIQGGTIEVSAHYSQGVFKLQVSNPFMPGDSISNPRGTRLALNNIEARLKALFGPTARLSIQQQLDRYTTSLSYPCSRPAAQVPKPDESINR</sequence>
<accession>A0AAE9VQV4</accession>
<feature type="transmembrane region" description="Helical" evidence="1">
    <location>
        <begin position="54"/>
        <end position="75"/>
    </location>
</feature>
<organism evidence="3 4">
    <name type="scientific">Denitrificimonas caeni</name>
    <dbReference type="NCBI Taxonomy" id="521720"/>
    <lineage>
        <taxon>Bacteria</taxon>
        <taxon>Pseudomonadati</taxon>
        <taxon>Pseudomonadota</taxon>
        <taxon>Gammaproteobacteria</taxon>
        <taxon>Pseudomonadales</taxon>
        <taxon>Pseudomonadaceae</taxon>
        <taxon>Denitrificimonas</taxon>
    </lineage>
</organism>
<keyword evidence="1" id="KW-0472">Membrane</keyword>
<dbReference type="InterPro" id="IPR036890">
    <property type="entry name" value="HATPase_C_sf"/>
</dbReference>
<name>A0AAE9VQV4_9GAMM</name>
<feature type="transmembrane region" description="Helical" evidence="1">
    <location>
        <begin position="123"/>
        <end position="143"/>
    </location>
</feature>
<dbReference type="InterPro" id="IPR010559">
    <property type="entry name" value="Sig_transdc_His_kin_internal"/>
</dbReference>
<feature type="domain" description="Signal transduction histidine kinase internal region" evidence="2">
    <location>
        <begin position="158"/>
        <end position="236"/>
    </location>
</feature>
<dbReference type="GO" id="GO:0000155">
    <property type="term" value="F:phosphorelay sensor kinase activity"/>
    <property type="evidence" value="ECO:0007669"/>
    <property type="project" value="InterPro"/>
</dbReference>
<dbReference type="EMBL" id="CP114976">
    <property type="protein sequence ID" value="WBE26631.1"/>
    <property type="molecule type" value="Genomic_DNA"/>
</dbReference>
<protein>
    <submittedName>
        <fullName evidence="3">Sensor histidine kinase</fullName>
    </submittedName>
</protein>
<dbReference type="KEGG" id="dce:O6P33_00180"/>
<dbReference type="Gene3D" id="3.30.565.10">
    <property type="entry name" value="Histidine kinase-like ATPase, C-terminal domain"/>
    <property type="match status" value="1"/>
</dbReference>